<evidence type="ECO:0000313" key="2">
    <source>
        <dbReference type="EMBL" id="PAV61342.1"/>
    </source>
</evidence>
<feature type="domain" description="Ubiquitin-like" evidence="1">
    <location>
        <begin position="161"/>
        <end position="237"/>
    </location>
</feature>
<dbReference type="SMART" id="SM00213">
    <property type="entry name" value="UBQ"/>
    <property type="match status" value="2"/>
</dbReference>
<dbReference type="InterPro" id="IPR050158">
    <property type="entry name" value="Ubiquitin_ubiquitin-like"/>
</dbReference>
<reference evidence="2 3" key="1">
    <citation type="journal article" date="2017" name="Curr. Biol.">
        <title>Genome architecture and evolution of a unichromosomal asexual nematode.</title>
        <authorList>
            <person name="Fradin H."/>
            <person name="Zegar C."/>
            <person name="Gutwein M."/>
            <person name="Lucas J."/>
            <person name="Kovtun M."/>
            <person name="Corcoran D."/>
            <person name="Baugh L.R."/>
            <person name="Kiontke K."/>
            <person name="Gunsalus K."/>
            <person name="Fitch D.H."/>
            <person name="Piano F."/>
        </authorList>
    </citation>
    <scope>NUCLEOTIDE SEQUENCE [LARGE SCALE GENOMIC DNA]</scope>
    <source>
        <strain evidence="2">PF1309</strain>
    </source>
</reference>
<dbReference type="Gene3D" id="3.10.20.90">
    <property type="entry name" value="Phosphatidylinositol 3-kinase Catalytic Subunit, Chain A, domain 1"/>
    <property type="match status" value="2"/>
</dbReference>
<feature type="domain" description="Ubiquitin-like" evidence="1">
    <location>
        <begin position="85"/>
        <end position="160"/>
    </location>
</feature>
<sequence>MTLEVDVEEDDTFKDLKWRIKDELRVRSIEQLHITHPPYPRGKAFPKNYEYHRVYDHMRLVDFQAGEWAERDMELNVKYREPTEIRFFVETPDNKMLALEMSDNSTASLVKRKIHDIEGPKHCHRLLTLKGQPLLRYRRLFEYGLEDGMLLKLVEPDLGPMRIKVNMLSRKTFDLDVEGKFTVAEVKRLIEDTDGLPPFQQVLISPAKYHLEDCYTLSDYGIKNDDVIHLNLHMRGC</sequence>
<dbReference type="InterPro" id="IPR019956">
    <property type="entry name" value="Ubiquitin_dom"/>
</dbReference>
<gene>
    <name evidence="2" type="ORF">WR25_18193</name>
</gene>
<dbReference type="PROSITE" id="PS50053">
    <property type="entry name" value="UBIQUITIN_2"/>
    <property type="match status" value="2"/>
</dbReference>
<dbReference type="EMBL" id="LIAE01010418">
    <property type="protein sequence ID" value="PAV61342.1"/>
    <property type="molecule type" value="Genomic_DNA"/>
</dbReference>
<proteinExistence type="predicted"/>
<keyword evidence="3" id="KW-1185">Reference proteome</keyword>
<dbReference type="AlphaFoldDB" id="A0A2A2JIF9"/>
<dbReference type="OrthoDB" id="428577at2759"/>
<organism evidence="2 3">
    <name type="scientific">Diploscapter pachys</name>
    <dbReference type="NCBI Taxonomy" id="2018661"/>
    <lineage>
        <taxon>Eukaryota</taxon>
        <taxon>Metazoa</taxon>
        <taxon>Ecdysozoa</taxon>
        <taxon>Nematoda</taxon>
        <taxon>Chromadorea</taxon>
        <taxon>Rhabditida</taxon>
        <taxon>Rhabditina</taxon>
        <taxon>Rhabditomorpha</taxon>
        <taxon>Rhabditoidea</taxon>
        <taxon>Rhabditidae</taxon>
        <taxon>Diploscapter</taxon>
    </lineage>
</organism>
<dbReference type="PRINTS" id="PR00348">
    <property type="entry name" value="UBIQUITIN"/>
</dbReference>
<dbReference type="SUPFAM" id="SSF54236">
    <property type="entry name" value="Ubiquitin-like"/>
    <property type="match status" value="2"/>
</dbReference>
<evidence type="ECO:0000259" key="1">
    <source>
        <dbReference type="PROSITE" id="PS50053"/>
    </source>
</evidence>
<name>A0A2A2JIF9_9BILA</name>
<dbReference type="InterPro" id="IPR000626">
    <property type="entry name" value="Ubiquitin-like_dom"/>
</dbReference>
<dbReference type="CDD" id="cd17039">
    <property type="entry name" value="Ubl_ubiquitin_like"/>
    <property type="match status" value="1"/>
</dbReference>
<accession>A0A2A2JIF9</accession>
<comment type="caution">
    <text evidence="2">The sequence shown here is derived from an EMBL/GenBank/DDBJ whole genome shotgun (WGS) entry which is preliminary data.</text>
</comment>
<dbReference type="InterPro" id="IPR029071">
    <property type="entry name" value="Ubiquitin-like_domsf"/>
</dbReference>
<protein>
    <recommendedName>
        <fullName evidence="1">Ubiquitin-like domain-containing protein</fullName>
    </recommendedName>
</protein>
<evidence type="ECO:0000313" key="3">
    <source>
        <dbReference type="Proteomes" id="UP000218231"/>
    </source>
</evidence>
<dbReference type="Proteomes" id="UP000218231">
    <property type="component" value="Unassembled WGS sequence"/>
</dbReference>
<dbReference type="Pfam" id="PF00240">
    <property type="entry name" value="ubiquitin"/>
    <property type="match status" value="2"/>
</dbReference>
<dbReference type="PANTHER" id="PTHR10666">
    <property type="entry name" value="UBIQUITIN"/>
    <property type="match status" value="1"/>
</dbReference>
<dbReference type="STRING" id="2018661.A0A2A2JIF9"/>